<evidence type="ECO:0000256" key="6">
    <source>
        <dbReference type="ARBA" id="ARBA00023136"/>
    </source>
</evidence>
<evidence type="ECO:0008006" key="13">
    <source>
        <dbReference type="Google" id="ProtNLM"/>
    </source>
</evidence>
<evidence type="ECO:0000256" key="1">
    <source>
        <dbReference type="ARBA" id="ARBA00004141"/>
    </source>
</evidence>
<dbReference type="EMBL" id="AP022587">
    <property type="protein sequence ID" value="BBY23420.1"/>
    <property type="molecule type" value="Genomic_DNA"/>
</dbReference>
<keyword evidence="9" id="KW-0407">Ion channel</keyword>
<keyword evidence="4 10" id="KW-1133">Transmembrane helix</keyword>
<evidence type="ECO:0000256" key="4">
    <source>
        <dbReference type="ARBA" id="ARBA00022989"/>
    </source>
</evidence>
<keyword evidence="6 10" id="KW-0472">Membrane</keyword>
<dbReference type="FunFam" id="1.10.3080.10:FF:000018">
    <property type="entry name" value="Chloride transporter, ClC family"/>
    <property type="match status" value="1"/>
</dbReference>
<feature type="transmembrane region" description="Helical" evidence="10">
    <location>
        <begin position="368"/>
        <end position="387"/>
    </location>
</feature>
<dbReference type="InterPro" id="IPR001807">
    <property type="entry name" value="ClC"/>
</dbReference>
<sequence>MEPTEDEPQPAVAPAAAAGGRFGAAIRNSDYLRKWFLLGITIGVISGLGAVVFYLALKYTGEFLLGYLADYRIPTPVGEGGSHGSAGFTRPWAVPLVTTGGALLSALLVAKLAPEATGHGTDEAIEAVHTDPRAIRFRAVLVKMVASALTIGSGGSGGREGPTAQISAGFCSLLTRRLGLSDDDGRIAVALGIGAGIGAIFAAPLGGAVLAASITYRDDFDYRCLLPGFITSGTAYAVLGAFLGFEPLFGYIDAEYRFEKTWPLLWFVVIGLVAAAIGYLYARSFHASVRLTRRLPGGPVLKPAVGGLLVGLLGLLIPEVLSSGYGWAQLAADRGSLMGIPLWIILVLPLAKIVATSLSIGTGGSGGLFGPGIVIGAFLGAAIWRLGELSGLPGIPDGPGVFVVVGMMACFGSVARAPLAIMIMVAEMTGSFSVVPGAIIAVGIASLLLSRTNVTIYEAQRLTRETAEAERARRAAPRRSSYLDLARAVFAAPFSVVEPAWLSFPPALSRCARTNHWNFSSGPA</sequence>
<name>A0A7I7QAU7_9MYCO</name>
<evidence type="ECO:0000256" key="2">
    <source>
        <dbReference type="ARBA" id="ARBA00022448"/>
    </source>
</evidence>
<dbReference type="PANTHER" id="PTHR43427">
    <property type="entry name" value="CHLORIDE CHANNEL PROTEIN CLC-E"/>
    <property type="match status" value="1"/>
</dbReference>
<dbReference type="PRINTS" id="PR00762">
    <property type="entry name" value="CLCHANNEL"/>
</dbReference>
<keyword evidence="2" id="KW-0813">Transport</keyword>
<evidence type="ECO:0000256" key="5">
    <source>
        <dbReference type="ARBA" id="ARBA00023065"/>
    </source>
</evidence>
<dbReference type="InterPro" id="IPR014743">
    <property type="entry name" value="Cl-channel_core"/>
</dbReference>
<feature type="transmembrane region" description="Helical" evidence="10">
    <location>
        <begin position="224"/>
        <end position="244"/>
    </location>
</feature>
<dbReference type="GO" id="GO:0005254">
    <property type="term" value="F:chloride channel activity"/>
    <property type="evidence" value="ECO:0007669"/>
    <property type="project" value="UniProtKB-KW"/>
</dbReference>
<keyword evidence="8" id="KW-0868">Chloride</keyword>
<evidence type="ECO:0000313" key="11">
    <source>
        <dbReference type="EMBL" id="BBY23420.1"/>
    </source>
</evidence>
<proteinExistence type="predicted"/>
<protein>
    <recommendedName>
        <fullName evidence="13">Chloride channel protein</fullName>
    </recommendedName>
</protein>
<comment type="subcellular location">
    <subcellularLocation>
        <location evidence="1">Membrane</location>
        <topology evidence="1">Multi-pass membrane protein</topology>
    </subcellularLocation>
</comment>
<dbReference type="PANTHER" id="PTHR43427:SF6">
    <property type="entry name" value="CHLORIDE CHANNEL PROTEIN CLC-E"/>
    <property type="match status" value="1"/>
</dbReference>
<evidence type="ECO:0000313" key="12">
    <source>
        <dbReference type="Proteomes" id="UP000467130"/>
    </source>
</evidence>
<feature type="transmembrane region" description="Helical" evidence="10">
    <location>
        <begin position="399"/>
        <end position="419"/>
    </location>
</feature>
<dbReference type="GO" id="GO:0034707">
    <property type="term" value="C:chloride channel complex"/>
    <property type="evidence" value="ECO:0007669"/>
    <property type="project" value="UniProtKB-KW"/>
</dbReference>
<keyword evidence="3 10" id="KW-0812">Transmembrane</keyword>
<dbReference type="SUPFAM" id="SSF81340">
    <property type="entry name" value="Clc chloride channel"/>
    <property type="match status" value="1"/>
</dbReference>
<organism evidence="11 12">
    <name type="scientific">Mycobacterium stomatepiae</name>
    <dbReference type="NCBI Taxonomy" id="470076"/>
    <lineage>
        <taxon>Bacteria</taxon>
        <taxon>Bacillati</taxon>
        <taxon>Actinomycetota</taxon>
        <taxon>Actinomycetes</taxon>
        <taxon>Mycobacteriales</taxon>
        <taxon>Mycobacteriaceae</taxon>
        <taxon>Mycobacterium</taxon>
        <taxon>Mycobacterium simiae complex</taxon>
    </lineage>
</organism>
<dbReference type="Pfam" id="PF00654">
    <property type="entry name" value="Voltage_CLC"/>
    <property type="match status" value="1"/>
</dbReference>
<evidence type="ECO:0000256" key="9">
    <source>
        <dbReference type="ARBA" id="ARBA00023303"/>
    </source>
</evidence>
<feature type="transmembrane region" description="Helical" evidence="10">
    <location>
        <begin position="303"/>
        <end position="328"/>
    </location>
</feature>
<feature type="transmembrane region" description="Helical" evidence="10">
    <location>
        <begin position="35"/>
        <end position="57"/>
    </location>
</feature>
<evidence type="ECO:0000256" key="7">
    <source>
        <dbReference type="ARBA" id="ARBA00023173"/>
    </source>
</evidence>
<feature type="transmembrane region" description="Helical" evidence="10">
    <location>
        <begin position="187"/>
        <end position="212"/>
    </location>
</feature>
<evidence type="ECO:0000256" key="3">
    <source>
        <dbReference type="ARBA" id="ARBA00022692"/>
    </source>
</evidence>
<feature type="transmembrane region" description="Helical" evidence="10">
    <location>
        <begin position="264"/>
        <end position="282"/>
    </location>
</feature>
<evidence type="ECO:0000256" key="10">
    <source>
        <dbReference type="SAM" id="Phobius"/>
    </source>
</evidence>
<dbReference type="KEGG" id="msto:MSTO_36250"/>
<dbReference type="CDD" id="cd00400">
    <property type="entry name" value="Voltage_gated_ClC"/>
    <property type="match status" value="1"/>
</dbReference>
<dbReference type="InterPro" id="IPR050368">
    <property type="entry name" value="ClC-type_chloride_channel"/>
</dbReference>
<dbReference type="Proteomes" id="UP000467130">
    <property type="component" value="Chromosome"/>
</dbReference>
<gene>
    <name evidence="11" type="ORF">MSTO_36250</name>
</gene>
<keyword evidence="7" id="KW-0869">Chloride channel</keyword>
<dbReference type="Gene3D" id="1.10.3080.10">
    <property type="entry name" value="Clc chloride channel"/>
    <property type="match status" value="1"/>
</dbReference>
<reference evidence="11 12" key="1">
    <citation type="journal article" date="2019" name="Emerg. Microbes Infect.">
        <title>Comprehensive subspecies identification of 175 nontuberculous mycobacteria species based on 7547 genomic profiles.</title>
        <authorList>
            <person name="Matsumoto Y."/>
            <person name="Kinjo T."/>
            <person name="Motooka D."/>
            <person name="Nabeya D."/>
            <person name="Jung N."/>
            <person name="Uechi K."/>
            <person name="Horii T."/>
            <person name="Iida T."/>
            <person name="Fujita J."/>
            <person name="Nakamura S."/>
        </authorList>
    </citation>
    <scope>NUCLEOTIDE SEQUENCE [LARGE SCALE GENOMIC DNA]</scope>
    <source>
        <strain evidence="11 12">JCM 17783</strain>
    </source>
</reference>
<dbReference type="AlphaFoldDB" id="A0A7I7QAU7"/>
<keyword evidence="12" id="KW-1185">Reference proteome</keyword>
<feature type="transmembrane region" description="Helical" evidence="10">
    <location>
        <begin position="431"/>
        <end position="449"/>
    </location>
</feature>
<evidence type="ECO:0000256" key="8">
    <source>
        <dbReference type="ARBA" id="ARBA00023214"/>
    </source>
</evidence>
<accession>A0A7I7QAU7</accession>
<feature type="transmembrane region" description="Helical" evidence="10">
    <location>
        <begin position="340"/>
        <end position="361"/>
    </location>
</feature>
<keyword evidence="5" id="KW-0406">Ion transport</keyword>